<keyword evidence="7" id="KW-1185">Reference proteome</keyword>
<evidence type="ECO:0000259" key="5">
    <source>
        <dbReference type="Pfam" id="PF01321"/>
    </source>
</evidence>
<dbReference type="GO" id="GO:0046872">
    <property type="term" value="F:metal ion binding"/>
    <property type="evidence" value="ECO:0007669"/>
    <property type="project" value="UniProtKB-KW"/>
</dbReference>
<evidence type="ECO:0000256" key="2">
    <source>
        <dbReference type="ARBA" id="ARBA00022801"/>
    </source>
</evidence>
<evidence type="ECO:0000313" key="6">
    <source>
        <dbReference type="EMBL" id="OUJ18849.1"/>
    </source>
</evidence>
<proteinExistence type="inferred from homology"/>
<dbReference type="InterPro" id="IPR036005">
    <property type="entry name" value="Creatinase/aminopeptidase-like"/>
</dbReference>
<dbReference type="Gene3D" id="3.40.350.10">
    <property type="entry name" value="Creatinase/prolidase N-terminal domain"/>
    <property type="match status" value="1"/>
</dbReference>
<keyword evidence="6" id="KW-0645">Protease</keyword>
<evidence type="ECO:0000256" key="3">
    <source>
        <dbReference type="RuleBase" id="RU000590"/>
    </source>
</evidence>
<reference evidence="6 7" key="1">
    <citation type="submission" date="2016-12" db="EMBL/GenBank/DDBJ databases">
        <title>Discovery of methanogenic haloarchaea.</title>
        <authorList>
            <person name="Sorokin D.Y."/>
            <person name="Makarova K.S."/>
            <person name="Abbas B."/>
            <person name="Ferrer M."/>
            <person name="Golyshin P.N."/>
        </authorList>
    </citation>
    <scope>NUCLEOTIDE SEQUENCE [LARGE SCALE GENOMIC DNA]</scope>
    <source>
        <strain evidence="6">AMET1</strain>
    </source>
</reference>
<dbReference type="InterPro" id="IPR000587">
    <property type="entry name" value="Creatinase_N"/>
</dbReference>
<feature type="domain" description="Peptidase M24" evidence="4">
    <location>
        <begin position="183"/>
        <end position="353"/>
    </location>
</feature>
<dbReference type="InterPro" id="IPR050659">
    <property type="entry name" value="Peptidase_M24B"/>
</dbReference>
<dbReference type="SUPFAM" id="SSF53092">
    <property type="entry name" value="Creatinase/prolidase N-terminal domain"/>
    <property type="match status" value="1"/>
</dbReference>
<keyword evidence="2" id="KW-0378">Hydrolase</keyword>
<dbReference type="AlphaFoldDB" id="A0A1Y3GBQ3"/>
<dbReference type="Pfam" id="PF00557">
    <property type="entry name" value="Peptidase_M24"/>
    <property type="match status" value="1"/>
</dbReference>
<comment type="caution">
    <text evidence="6">The sequence shown here is derived from an EMBL/GenBank/DDBJ whole genome shotgun (WGS) entry which is preliminary data.</text>
</comment>
<dbReference type="PANTHER" id="PTHR46112">
    <property type="entry name" value="AMINOPEPTIDASE"/>
    <property type="match status" value="1"/>
</dbReference>
<evidence type="ECO:0000259" key="4">
    <source>
        <dbReference type="Pfam" id="PF00557"/>
    </source>
</evidence>
<dbReference type="Gene3D" id="3.90.230.10">
    <property type="entry name" value="Creatinase/methionine aminopeptidase superfamily"/>
    <property type="match status" value="1"/>
</dbReference>
<dbReference type="InterPro" id="IPR029149">
    <property type="entry name" value="Creatin/AminoP/Spt16_N"/>
</dbReference>
<dbReference type="PANTHER" id="PTHR46112:SF2">
    <property type="entry name" value="XAA-PRO AMINOPEPTIDASE P-RELATED"/>
    <property type="match status" value="1"/>
</dbReference>
<keyword evidence="1 3" id="KW-0479">Metal-binding</keyword>
<keyword evidence="6" id="KW-0031">Aminopeptidase</keyword>
<feature type="domain" description="Creatinase N-terminal" evidence="5">
    <location>
        <begin position="5"/>
        <end position="108"/>
    </location>
</feature>
<dbReference type="EMBL" id="MRZU01000003">
    <property type="protein sequence ID" value="OUJ18849.1"/>
    <property type="molecule type" value="Genomic_DNA"/>
</dbReference>
<dbReference type="InterPro" id="IPR000994">
    <property type="entry name" value="Pept_M24"/>
</dbReference>
<comment type="similarity">
    <text evidence="3">Belongs to the peptidase M24B family.</text>
</comment>
<dbReference type="Pfam" id="PF01321">
    <property type="entry name" value="Creatinase_N"/>
    <property type="match status" value="1"/>
</dbReference>
<dbReference type="InterPro" id="IPR001131">
    <property type="entry name" value="Peptidase_M24B_aminopep-P_CS"/>
</dbReference>
<dbReference type="GO" id="GO:0004177">
    <property type="term" value="F:aminopeptidase activity"/>
    <property type="evidence" value="ECO:0007669"/>
    <property type="project" value="UniProtKB-KW"/>
</dbReference>
<accession>A0A1Y3GBQ3</accession>
<dbReference type="RefSeq" id="WP_086636903.1">
    <property type="nucleotide sequence ID" value="NZ_MRZU01000003.1"/>
</dbReference>
<protein>
    <submittedName>
        <fullName evidence="6">Xaa-Pro aminopeptidase</fullName>
    </submittedName>
</protein>
<gene>
    <name evidence="6" type="ORF">AMET1_0500</name>
</gene>
<dbReference type="PROSITE" id="PS00491">
    <property type="entry name" value="PROLINE_PEPTIDASE"/>
    <property type="match status" value="1"/>
</dbReference>
<sequence length="368" mass="41572">MVFELKKDKFDCFIAFSESYNNSNMYHLSSFLSTDPFVFFKSPEKTCIVVPGMEVERAREDSDLEVISLSNFEQSQNRYLGAIKKLLNDAGCSKIGVPDEFPIKIAHKLGGYQLFPINLSKQRAVKEKWEIQHIENVQKTAESGMKTAVSILEKSEVIEGELFYKDRPLTSDYIRYRINVELLRNDCISMDTIVSSGKETSSPHNSGTGILKPTPIIIDIFPKNRKNRYCGDITRSFSKIKNNKINKVYQDVLNAQETAFNKIKEKNQITGAEVHNAVCNYFEKKGYNTPRTGGKTGFIHSTGHGVGLDLHEKPSLGRAGTTLKKGHVVTIEPGIYNPEFGGIRIEDLITITEDSFKNLTTFEKNLYI</sequence>
<name>A0A1Y3GBQ3_9EURY</name>
<dbReference type="Proteomes" id="UP000195137">
    <property type="component" value="Unassembled WGS sequence"/>
</dbReference>
<organism evidence="6 7">
    <name type="scientific">Methanonatronarchaeum thermophilum</name>
    <dbReference type="NCBI Taxonomy" id="1927129"/>
    <lineage>
        <taxon>Archaea</taxon>
        <taxon>Methanobacteriati</taxon>
        <taxon>Methanobacteriota</taxon>
        <taxon>Methanonatronarchaeia</taxon>
        <taxon>Methanonatronarchaeales</taxon>
        <taxon>Methanonatronarchaeaceae</taxon>
        <taxon>Methanonatronarchaeum</taxon>
    </lineage>
</organism>
<evidence type="ECO:0000313" key="7">
    <source>
        <dbReference type="Proteomes" id="UP000195137"/>
    </source>
</evidence>
<evidence type="ECO:0000256" key="1">
    <source>
        <dbReference type="ARBA" id="ARBA00022723"/>
    </source>
</evidence>
<dbReference type="SUPFAM" id="SSF55920">
    <property type="entry name" value="Creatinase/aminopeptidase"/>
    <property type="match status" value="1"/>
</dbReference>